<protein>
    <submittedName>
        <fullName evidence="11">Uncharacterized protein</fullName>
    </submittedName>
</protein>
<evidence type="ECO:0000256" key="4">
    <source>
        <dbReference type="ARBA" id="ARBA00022927"/>
    </source>
</evidence>
<keyword evidence="4" id="KW-0653">Protein transport</keyword>
<evidence type="ECO:0000256" key="6">
    <source>
        <dbReference type="ARBA" id="ARBA00023132"/>
    </source>
</evidence>
<keyword evidence="7" id="KW-0539">Nucleus</keyword>
<comment type="subcellular location">
    <subcellularLocation>
        <location evidence="1">Nucleus</location>
        <location evidence="1">Nuclear pore complex</location>
    </subcellularLocation>
</comment>
<evidence type="ECO:0000259" key="10">
    <source>
        <dbReference type="Pfam" id="PF21093"/>
    </source>
</evidence>
<accession>A0A1D2JAP3</accession>
<keyword evidence="6" id="KW-0906">Nuclear pore complex</keyword>
<evidence type="ECO:0000256" key="1">
    <source>
        <dbReference type="ARBA" id="ARBA00004567"/>
    </source>
</evidence>
<evidence type="ECO:0000256" key="8">
    <source>
        <dbReference type="SAM" id="MobiDB-lite"/>
    </source>
</evidence>
<dbReference type="EMBL" id="LZYO01000230">
    <property type="protein sequence ID" value="ODH24675.1"/>
    <property type="molecule type" value="Genomic_DNA"/>
</dbReference>
<proteinExistence type="predicted"/>
<keyword evidence="5" id="KW-0811">Translocation</keyword>
<dbReference type="GO" id="GO:0006606">
    <property type="term" value="P:protein import into nucleus"/>
    <property type="evidence" value="ECO:0007669"/>
    <property type="project" value="TreeGrafter"/>
</dbReference>
<evidence type="ECO:0000259" key="9">
    <source>
        <dbReference type="Pfam" id="PF18378"/>
    </source>
</evidence>
<sequence>MASLSEAYFPSLDECFSGDVQLISWKSAFLQLANATRDIDRSDSLYKFLSCPESIHILSNPFCPFSSPTEQSKSEFQSKTAAIHISTTSHSPWDVDEIKRDAGWLSKRTQIDELTALRIVIYERQNRPSDQLLSQFSEEEIASLQEAIGTGNLSHSTRGAQAAEILKYKGDQILEPIGFSAEALRQFKLFQLYLSEKQHILKVSQRLLCVALRGRVPSYHDPVVKQPQDGRVQSMLEELAKSIFGLQSGKGLDAVSVKQCIEAVRTRIGNLEAGSGWLLPDEPNVEIELVWQTNVLEELSQVLQFLVLQLQLSKTIPSAELLLSWLRLMAKYEFLDMLCPTTEEQEVIIAPLQALIAIVTLSFVKIRASTSYFEKVDPLSAVPDLQGYNTPFFMSRDNIGEINEICLKAANASCVSAAPMIFSFAVVMFSVREIALATKEERELQQAQHAVDSFNSNAPSSSPSRLVEQSTFEDIFEKARNPAFDEDFVKFLVTSSVDKCHLFDFIVALIDNIRPLSGPGDGGLISRWIRVELLDLIRASVEQLDYIPEVLSSVLCIISGSTDDCNQVSSSDSGDGCDPRAMFIQDPVLVDRIFRVAKSRFPYEAINFMKICRVLSGSNIVNDDGLLFVVQELENMETYTQVVFPGFQGYQPIREDENANFVGLIQPLPMQETAMSKNMAEYESSSNALVFAETCVVPQETIGQVVNESKPAVIMWYHQYNCLGFLGIWLEQATNSRGSGHEPEDEELAEIIGLFADLVTSTQTISKRNNSESGAKRILEMASDGLDRQGDIISVVFDIFEQNLQNVISRKGSSNRSLQPIISCLQFINALISVIPGRVWPFLSRSSFIGSDGKGGTLVNIVSSIEASSGDFSLLHTAIQTFDLLVDDVITHSAVRRTAGRVSAKSSHVAEFSAGIPPYIMRNFLLALVRVMVEAYNSNATWRYNNISQKLKMNTSISLAIEKILYSIYAVDDTLDLDSKLVGVFSSSAKYILKVLRPTTVEELSFNPLLRTVLTSLQSPNSTSNLPNLLLHTRHIQSALKLSERLIQVGKLVGSPMSMLETQLFKASPVLIRLYALSFAYKLPVISLIELLITYAALDPDIEPPSLLGHLGAKSACHFLDCLSKFDRPFRDPLLYVSIWDLLSTIISKRQQWLAIFFLTGSSARDSLKKSEKDKSATITGQPFLGMSLDLLTKIDSIPARVAIVALDFVAKAQEHWIWATPQIKNHSQFFPKIVHFVAGLDLRKCSTLDQCLNTKIAALVADICAVHLHTAKASLDISFIKTMIPLISWYSDNGVRVDGYNASLHSNLRKNFEMKYPVTTAGNMKRTMLVRPELGENYFYDVDLGTTFFGYDFAWNGTRRQGFVEEVKRANLNLSLVEAQMSLLQSWKFLAIEHCADFMTDREIQKSMARVVRHCLVSNSQTVPDENIFFRVQQIRAEFALALLQRLNDVGSRGAEVFELLRIAWDATRFRNPSYESALLNNDTEYYGLMLNILFLALQFHVAGPSRSTPEAISKKPEISSDLVLVLEIINVVVAQGFKSFTTYLHDEPQRCSPKDFAVLTAILQTALRVKDADRIYEQVTFHLADNDIPRYAATLFSWSYQLTVEGDPVYGELSILFLLELSCIPLMAEQMAADGVLVKLSTFRLTDVLRQPQGCGPLDPIPRLFAIWNLGFLPLCLNLLYSVGRAAPEIAAFLNQFEGQLRRASRSFSFSQPTTTSGAFPTSQSPLANSQLPSSQHVKRLSLGMATEACSLALISLIIRKFRDAGAGAGVDSQNIQELKWDRAQVKDDIESLFEKRSILRSRIVATNEKELAMSRREPVDRTDGCQSQLEEKIVKELQTTVMCLTDGEGV</sequence>
<reference evidence="11 12" key="1">
    <citation type="submission" date="2016-06" db="EMBL/GenBank/DDBJ databases">
        <authorList>
            <person name="Kjaerup R.B."/>
            <person name="Dalgaard T.S."/>
            <person name="Juul-Madsen H.R."/>
        </authorList>
    </citation>
    <scope>NUCLEOTIDE SEQUENCE [LARGE SCALE GENOMIC DNA]</scope>
    <source>
        <strain evidence="11 12">Pb300</strain>
    </source>
</reference>
<dbReference type="InterPro" id="IPR044840">
    <property type="entry name" value="Nup188"/>
</dbReference>
<name>A0A1D2JAP3_PARBR</name>
<comment type="caution">
    <text evidence="11">The sequence shown here is derived from an EMBL/GenBank/DDBJ whole genome shotgun (WGS) entry which is preliminary data.</text>
</comment>
<organism evidence="11 12">
    <name type="scientific">Paracoccidioides brasiliensis</name>
    <dbReference type="NCBI Taxonomy" id="121759"/>
    <lineage>
        <taxon>Eukaryota</taxon>
        <taxon>Fungi</taxon>
        <taxon>Dikarya</taxon>
        <taxon>Ascomycota</taxon>
        <taxon>Pezizomycotina</taxon>
        <taxon>Eurotiomycetes</taxon>
        <taxon>Eurotiomycetidae</taxon>
        <taxon>Onygenales</taxon>
        <taxon>Ajellomycetaceae</taxon>
        <taxon>Paracoccidioides</taxon>
    </lineage>
</organism>
<keyword evidence="2" id="KW-0813">Transport</keyword>
<dbReference type="GO" id="GO:0044611">
    <property type="term" value="C:nuclear pore inner ring"/>
    <property type="evidence" value="ECO:0007669"/>
    <property type="project" value="TreeGrafter"/>
</dbReference>
<dbReference type="GO" id="GO:0051028">
    <property type="term" value="P:mRNA transport"/>
    <property type="evidence" value="ECO:0007669"/>
    <property type="project" value="UniProtKB-KW"/>
</dbReference>
<evidence type="ECO:0000256" key="7">
    <source>
        <dbReference type="ARBA" id="ARBA00023242"/>
    </source>
</evidence>
<dbReference type="GO" id="GO:0017056">
    <property type="term" value="F:structural constituent of nuclear pore"/>
    <property type="evidence" value="ECO:0007669"/>
    <property type="project" value="InterPro"/>
</dbReference>
<dbReference type="Proteomes" id="UP000242814">
    <property type="component" value="Unassembled WGS sequence"/>
</dbReference>
<evidence type="ECO:0000313" key="12">
    <source>
        <dbReference type="Proteomes" id="UP000242814"/>
    </source>
</evidence>
<evidence type="ECO:0000256" key="2">
    <source>
        <dbReference type="ARBA" id="ARBA00022448"/>
    </source>
</evidence>
<dbReference type="Gene3D" id="1.25.10.70">
    <property type="match status" value="1"/>
</dbReference>
<dbReference type="Pfam" id="PF18378">
    <property type="entry name" value="Nup188_C"/>
    <property type="match status" value="1"/>
</dbReference>
<feature type="domain" description="Nucleoporin Nup188 N-terminal subdomain III" evidence="10">
    <location>
        <begin position="713"/>
        <end position="1161"/>
    </location>
</feature>
<feature type="region of interest" description="Disordered" evidence="8">
    <location>
        <begin position="1712"/>
        <end position="1733"/>
    </location>
</feature>
<dbReference type="VEuPathDB" id="FungiDB:PABG_03836"/>
<evidence type="ECO:0000256" key="3">
    <source>
        <dbReference type="ARBA" id="ARBA00022816"/>
    </source>
</evidence>
<evidence type="ECO:0000256" key="5">
    <source>
        <dbReference type="ARBA" id="ARBA00023010"/>
    </source>
</evidence>
<dbReference type="InterPro" id="IPR048883">
    <property type="entry name" value="Nup188_N-subdom_III"/>
</dbReference>
<gene>
    <name evidence="11" type="ORF">ACO22_05295</name>
</gene>
<dbReference type="GO" id="GO:0006405">
    <property type="term" value="P:RNA export from nucleus"/>
    <property type="evidence" value="ECO:0007669"/>
    <property type="project" value="TreeGrafter"/>
</dbReference>
<dbReference type="VEuPathDB" id="FungiDB:PADG_07275"/>
<dbReference type="PANTHER" id="PTHR31431:SF1">
    <property type="entry name" value="NUCLEOPORIN NUP188"/>
    <property type="match status" value="1"/>
</dbReference>
<feature type="domain" description="Nuclear pore protein Nup188 C-terminal" evidence="9">
    <location>
        <begin position="1461"/>
        <end position="1847"/>
    </location>
</feature>
<dbReference type="InterPro" id="IPR041634">
    <property type="entry name" value="Nup188_C"/>
</dbReference>
<dbReference type="Pfam" id="PF21093">
    <property type="entry name" value="Nup188_N-subdom_III"/>
    <property type="match status" value="1"/>
</dbReference>
<dbReference type="PANTHER" id="PTHR31431">
    <property type="entry name" value="NUCLEOPORIN NUP188 HOMOLOG"/>
    <property type="match status" value="1"/>
</dbReference>
<keyword evidence="3" id="KW-0509">mRNA transport</keyword>
<evidence type="ECO:0000313" key="11">
    <source>
        <dbReference type="EMBL" id="ODH24675.1"/>
    </source>
</evidence>